<dbReference type="Pfam" id="PF04452">
    <property type="entry name" value="Methyltrans_RNA"/>
    <property type="match status" value="1"/>
</dbReference>
<dbReference type="Gene3D" id="2.40.240.20">
    <property type="entry name" value="Hypothetical PUA domain-like, domain 1"/>
    <property type="match status" value="1"/>
</dbReference>
<evidence type="ECO:0000256" key="10">
    <source>
        <dbReference type="ARBA" id="ARBA00025699"/>
    </source>
</evidence>
<dbReference type="NCBIfam" id="TIGR00046">
    <property type="entry name" value="RsmE family RNA methyltransferase"/>
    <property type="match status" value="1"/>
</dbReference>
<evidence type="ECO:0000256" key="1">
    <source>
        <dbReference type="ARBA" id="ARBA00004496"/>
    </source>
</evidence>
<accession>A0A3S0VDD2</accession>
<dbReference type="InterPro" id="IPR029026">
    <property type="entry name" value="tRNA_m1G_MTases_N"/>
</dbReference>
<dbReference type="SUPFAM" id="SSF88697">
    <property type="entry name" value="PUA domain-like"/>
    <property type="match status" value="1"/>
</dbReference>
<dbReference type="PIRSF" id="PIRSF015601">
    <property type="entry name" value="MTase_slr0722"/>
    <property type="match status" value="1"/>
</dbReference>
<keyword evidence="16" id="KW-1185">Reference proteome</keyword>
<evidence type="ECO:0000259" key="13">
    <source>
        <dbReference type="Pfam" id="PF04452"/>
    </source>
</evidence>
<dbReference type="Proteomes" id="UP000274909">
    <property type="component" value="Unassembled WGS sequence"/>
</dbReference>
<evidence type="ECO:0000256" key="6">
    <source>
        <dbReference type="ARBA" id="ARBA00022552"/>
    </source>
</evidence>
<feature type="domain" description="Ribosomal RNA small subunit methyltransferase E PUA-like" evidence="14">
    <location>
        <begin position="23"/>
        <end position="62"/>
    </location>
</feature>
<dbReference type="PANTHER" id="PTHR30027:SF3">
    <property type="entry name" value="16S RRNA (URACIL(1498)-N(3))-METHYLTRANSFERASE"/>
    <property type="match status" value="1"/>
</dbReference>
<dbReference type="GO" id="GO:0005737">
    <property type="term" value="C:cytoplasm"/>
    <property type="evidence" value="ECO:0007669"/>
    <property type="project" value="UniProtKB-SubCell"/>
</dbReference>
<evidence type="ECO:0000313" key="15">
    <source>
        <dbReference type="EMBL" id="RUQ97147.1"/>
    </source>
</evidence>
<evidence type="ECO:0000313" key="16">
    <source>
        <dbReference type="Proteomes" id="UP000274909"/>
    </source>
</evidence>
<dbReference type="Gene3D" id="3.40.1280.10">
    <property type="match status" value="1"/>
</dbReference>
<dbReference type="InterPro" id="IPR015947">
    <property type="entry name" value="PUA-like_sf"/>
</dbReference>
<dbReference type="NCBIfam" id="NF008693">
    <property type="entry name" value="PRK11713.2-3"/>
    <property type="match status" value="1"/>
</dbReference>
<comment type="caution">
    <text evidence="15">The sequence shown here is derived from an EMBL/GenBank/DDBJ whole genome shotgun (WGS) entry which is preliminary data.</text>
</comment>
<protein>
    <recommendedName>
        <fullName evidence="4 12">Ribosomal RNA small subunit methyltransferase E</fullName>
        <ecNumber evidence="3 12">2.1.1.193</ecNumber>
    </recommendedName>
</protein>
<comment type="similarity">
    <text evidence="2 12">Belongs to the RNA methyltransferase RsmE family.</text>
</comment>
<evidence type="ECO:0000256" key="4">
    <source>
        <dbReference type="ARBA" id="ARBA00013673"/>
    </source>
</evidence>
<dbReference type="AlphaFoldDB" id="A0A3S0VDD2"/>
<evidence type="ECO:0000256" key="12">
    <source>
        <dbReference type="PIRNR" id="PIRNR015601"/>
    </source>
</evidence>
<evidence type="ECO:0000256" key="2">
    <source>
        <dbReference type="ARBA" id="ARBA00005528"/>
    </source>
</evidence>
<sequence length="243" mass="25621">MSSLFYAADLAEHDDGSLVTVGGKEAHHALVNRLRAGESVMLGDGRGMLADATVESVSTSEIAFRLGEVRREQRPRPEVWLAQSLAKGDRDELAIQAATEVGVSGVIPLQAARSISRWTGPKLDKGVARWMTIVREASKQAIRSWVPDVTTPLAPADLVADGDLVLVLDPRASVRLADAVRAVPDDARRIVLAVGPEGGFSPDEIASLERAGAIPVVLGDTVLRTSTAGPAAIAVANVALGRW</sequence>
<keyword evidence="8 12" id="KW-0808">Transferase</keyword>
<evidence type="ECO:0000256" key="7">
    <source>
        <dbReference type="ARBA" id="ARBA00022603"/>
    </source>
</evidence>
<dbReference type="CDD" id="cd18084">
    <property type="entry name" value="RsmE-like"/>
    <property type="match status" value="1"/>
</dbReference>
<comment type="function">
    <text evidence="10 12">Specifically methylates the N3 position of the uracil ring of uridine 1498 (m3U1498) in 16S rRNA. Acts on the fully assembled 30S ribosomal subunit.</text>
</comment>
<proteinExistence type="inferred from homology"/>
<dbReference type="Pfam" id="PF20260">
    <property type="entry name" value="PUA_4"/>
    <property type="match status" value="1"/>
</dbReference>
<dbReference type="EC" id="2.1.1.193" evidence="3 12"/>
<gene>
    <name evidence="15" type="ORF">ELQ94_16475</name>
</gene>
<comment type="subcellular location">
    <subcellularLocation>
        <location evidence="1 12">Cytoplasm</location>
    </subcellularLocation>
</comment>
<dbReference type="InterPro" id="IPR046887">
    <property type="entry name" value="RsmE_PUA-like"/>
</dbReference>
<dbReference type="RefSeq" id="WP_127051467.1">
    <property type="nucleotide sequence ID" value="NZ_RZGZ01000006.1"/>
</dbReference>
<evidence type="ECO:0000256" key="8">
    <source>
        <dbReference type="ARBA" id="ARBA00022679"/>
    </source>
</evidence>
<keyword evidence="5 12" id="KW-0963">Cytoplasm</keyword>
<dbReference type="OrthoDB" id="9808126at2"/>
<dbReference type="SUPFAM" id="SSF75217">
    <property type="entry name" value="alpha/beta knot"/>
    <property type="match status" value="1"/>
</dbReference>
<name>A0A3S0VDD2_9MICO</name>
<organism evidence="15 16">
    <name type="scientific">Labedella endophytica</name>
    <dbReference type="NCBI Taxonomy" id="1523160"/>
    <lineage>
        <taxon>Bacteria</taxon>
        <taxon>Bacillati</taxon>
        <taxon>Actinomycetota</taxon>
        <taxon>Actinomycetes</taxon>
        <taxon>Micrococcales</taxon>
        <taxon>Microbacteriaceae</taxon>
        <taxon>Labedella</taxon>
    </lineage>
</organism>
<keyword evidence="9 12" id="KW-0949">S-adenosyl-L-methionine</keyword>
<dbReference type="GO" id="GO:0070042">
    <property type="term" value="F:rRNA (uridine-N3-)-methyltransferase activity"/>
    <property type="evidence" value="ECO:0007669"/>
    <property type="project" value="TreeGrafter"/>
</dbReference>
<dbReference type="PANTHER" id="PTHR30027">
    <property type="entry name" value="RIBOSOMAL RNA SMALL SUBUNIT METHYLTRANSFERASE E"/>
    <property type="match status" value="1"/>
</dbReference>
<evidence type="ECO:0000259" key="14">
    <source>
        <dbReference type="Pfam" id="PF20260"/>
    </source>
</evidence>
<dbReference type="EMBL" id="RZGZ01000006">
    <property type="protein sequence ID" value="RUQ97147.1"/>
    <property type="molecule type" value="Genomic_DNA"/>
</dbReference>
<evidence type="ECO:0000256" key="9">
    <source>
        <dbReference type="ARBA" id="ARBA00022691"/>
    </source>
</evidence>
<evidence type="ECO:0000256" key="5">
    <source>
        <dbReference type="ARBA" id="ARBA00022490"/>
    </source>
</evidence>
<reference evidence="15 16" key="1">
    <citation type="submission" date="2018-12" db="EMBL/GenBank/DDBJ databases">
        <authorList>
            <person name="Li F."/>
        </authorList>
    </citation>
    <scope>NUCLEOTIDE SEQUENCE [LARGE SCALE GENOMIC DNA]</scope>
    <source>
        <strain evidence="15 16">EGI 6500705</strain>
    </source>
</reference>
<feature type="domain" description="Ribosomal RNA small subunit methyltransferase E methyltransferase" evidence="13">
    <location>
        <begin position="76"/>
        <end position="236"/>
    </location>
</feature>
<keyword evidence="7 12" id="KW-0489">Methyltransferase</keyword>
<dbReference type="GO" id="GO:0070475">
    <property type="term" value="P:rRNA base methylation"/>
    <property type="evidence" value="ECO:0007669"/>
    <property type="project" value="TreeGrafter"/>
</dbReference>
<evidence type="ECO:0000256" key="11">
    <source>
        <dbReference type="ARBA" id="ARBA00047944"/>
    </source>
</evidence>
<keyword evidence="6 12" id="KW-0698">rRNA processing</keyword>
<dbReference type="InterPro" id="IPR029028">
    <property type="entry name" value="Alpha/beta_knot_MTases"/>
</dbReference>
<dbReference type="InterPro" id="IPR046886">
    <property type="entry name" value="RsmE_MTase_dom"/>
</dbReference>
<dbReference type="InterPro" id="IPR006700">
    <property type="entry name" value="RsmE"/>
</dbReference>
<comment type="catalytic activity">
    <reaction evidence="11 12">
        <text>uridine(1498) in 16S rRNA + S-adenosyl-L-methionine = N(3)-methyluridine(1498) in 16S rRNA + S-adenosyl-L-homocysteine + H(+)</text>
        <dbReference type="Rhea" id="RHEA:42920"/>
        <dbReference type="Rhea" id="RHEA-COMP:10283"/>
        <dbReference type="Rhea" id="RHEA-COMP:10284"/>
        <dbReference type="ChEBI" id="CHEBI:15378"/>
        <dbReference type="ChEBI" id="CHEBI:57856"/>
        <dbReference type="ChEBI" id="CHEBI:59789"/>
        <dbReference type="ChEBI" id="CHEBI:65315"/>
        <dbReference type="ChEBI" id="CHEBI:74502"/>
        <dbReference type="EC" id="2.1.1.193"/>
    </reaction>
</comment>
<evidence type="ECO:0000256" key="3">
    <source>
        <dbReference type="ARBA" id="ARBA00012328"/>
    </source>
</evidence>